<dbReference type="Gene3D" id="3.90.550.10">
    <property type="entry name" value="Spore Coat Polysaccharide Biosynthesis Protein SpsA, Chain A"/>
    <property type="match status" value="1"/>
</dbReference>
<evidence type="ECO:0000256" key="3">
    <source>
        <dbReference type="ARBA" id="ARBA00022985"/>
    </source>
</evidence>
<dbReference type="Pfam" id="PF02348">
    <property type="entry name" value="CTP_transf_3"/>
    <property type="match status" value="1"/>
</dbReference>
<gene>
    <name evidence="4" type="ORF">M23134_08409</name>
</gene>
<evidence type="ECO:0000313" key="4">
    <source>
        <dbReference type="EMBL" id="EAY27135.1"/>
    </source>
</evidence>
<name>A1ZR46_MICM2</name>
<dbReference type="OrthoDB" id="9815559at2"/>
<sequence>MTKILGIIPSRYGSQRLRGKALIDIGGKTMVQRVFEQASKAQKLDKVIVATDDERIFTHVKDFGGEAIMTSHNHPTGTDRCAEVALRFQKEYDVCINIQGDEPFINPDQIDELARLFSDPKTEIGTLISRIEDYDELFDHKEAKVVFNAKTFEAMYISRSPIPYYKDKIQPQWLKLHPYYKNLGIYGFKTDILANISQLPMSALEIAEGLEQVRWLEHYRIKVGISKMSTLSIDTADDLAKASKFV</sequence>
<dbReference type="SUPFAM" id="SSF53448">
    <property type="entry name" value="Nucleotide-diphospho-sugar transferases"/>
    <property type="match status" value="1"/>
</dbReference>
<reference evidence="4 5" key="1">
    <citation type="submission" date="2007-01" db="EMBL/GenBank/DDBJ databases">
        <authorList>
            <person name="Haygood M."/>
            <person name="Podell S."/>
            <person name="Anderson C."/>
            <person name="Hopkinson B."/>
            <person name="Roe K."/>
            <person name="Barbeau K."/>
            <person name="Gaasterland T."/>
            <person name="Ferriera S."/>
            <person name="Johnson J."/>
            <person name="Kravitz S."/>
            <person name="Beeson K."/>
            <person name="Sutton G."/>
            <person name="Rogers Y.-H."/>
            <person name="Friedman R."/>
            <person name="Frazier M."/>
            <person name="Venter J.C."/>
        </authorList>
    </citation>
    <scope>NUCLEOTIDE SEQUENCE [LARGE SCALE GENOMIC DNA]</scope>
    <source>
        <strain evidence="4 5">ATCC 23134</strain>
    </source>
</reference>
<dbReference type="eggNOG" id="COG1212">
    <property type="taxonomic scope" value="Bacteria"/>
</dbReference>
<dbReference type="InterPro" id="IPR003329">
    <property type="entry name" value="Cytidylyl_trans"/>
</dbReference>
<accession>A1ZR46</accession>
<organism evidence="4 5">
    <name type="scientific">Microscilla marina ATCC 23134</name>
    <dbReference type="NCBI Taxonomy" id="313606"/>
    <lineage>
        <taxon>Bacteria</taxon>
        <taxon>Pseudomonadati</taxon>
        <taxon>Bacteroidota</taxon>
        <taxon>Cytophagia</taxon>
        <taxon>Cytophagales</taxon>
        <taxon>Microscillaceae</taxon>
        <taxon>Microscilla</taxon>
    </lineage>
</organism>
<dbReference type="GO" id="GO:0005829">
    <property type="term" value="C:cytosol"/>
    <property type="evidence" value="ECO:0007669"/>
    <property type="project" value="TreeGrafter"/>
</dbReference>
<keyword evidence="1 4" id="KW-0808">Transferase</keyword>
<keyword evidence="2 4" id="KW-0548">Nucleotidyltransferase</keyword>
<protein>
    <submittedName>
        <fullName evidence="4">3-deoxy-D-manno-octulosonate cytidylyltransferase</fullName>
        <ecNumber evidence="4">2.7.7.38</ecNumber>
    </submittedName>
</protein>
<dbReference type="NCBIfam" id="NF003952">
    <property type="entry name" value="PRK05450.1-5"/>
    <property type="match status" value="1"/>
</dbReference>
<dbReference type="NCBIfam" id="TIGR00466">
    <property type="entry name" value="kdsB"/>
    <property type="match status" value="1"/>
</dbReference>
<dbReference type="EMBL" id="AAWS01000026">
    <property type="protein sequence ID" value="EAY27135.1"/>
    <property type="molecule type" value="Genomic_DNA"/>
</dbReference>
<keyword evidence="3" id="KW-0448">Lipopolysaccharide biosynthesis</keyword>
<dbReference type="PANTHER" id="PTHR42866">
    <property type="entry name" value="3-DEOXY-MANNO-OCTULOSONATE CYTIDYLYLTRANSFERASE"/>
    <property type="match status" value="1"/>
</dbReference>
<evidence type="ECO:0000256" key="1">
    <source>
        <dbReference type="ARBA" id="ARBA00022679"/>
    </source>
</evidence>
<evidence type="ECO:0000256" key="2">
    <source>
        <dbReference type="ARBA" id="ARBA00022695"/>
    </source>
</evidence>
<dbReference type="PANTHER" id="PTHR42866:SF2">
    <property type="entry name" value="3-DEOXY-MANNO-OCTULOSONATE CYTIDYLYLTRANSFERASE, MITOCHONDRIAL"/>
    <property type="match status" value="1"/>
</dbReference>
<dbReference type="EC" id="2.7.7.38" evidence="4"/>
<dbReference type="CDD" id="cd02517">
    <property type="entry name" value="CMP-KDO-Synthetase"/>
    <property type="match status" value="1"/>
</dbReference>
<comment type="caution">
    <text evidence="4">The sequence shown here is derived from an EMBL/GenBank/DDBJ whole genome shotgun (WGS) entry which is preliminary data.</text>
</comment>
<dbReference type="AlphaFoldDB" id="A1ZR46"/>
<proteinExistence type="predicted"/>
<evidence type="ECO:0000313" key="5">
    <source>
        <dbReference type="Proteomes" id="UP000004095"/>
    </source>
</evidence>
<dbReference type="GO" id="GO:0009103">
    <property type="term" value="P:lipopolysaccharide biosynthetic process"/>
    <property type="evidence" value="ECO:0007669"/>
    <property type="project" value="UniProtKB-KW"/>
</dbReference>
<dbReference type="RefSeq" id="WP_004156197.1">
    <property type="nucleotide sequence ID" value="NZ_AAWS01000026.1"/>
</dbReference>
<dbReference type="GO" id="GO:0008690">
    <property type="term" value="F:3-deoxy-manno-octulosonate cytidylyltransferase activity"/>
    <property type="evidence" value="ECO:0007669"/>
    <property type="project" value="UniProtKB-EC"/>
</dbReference>
<dbReference type="InterPro" id="IPR029044">
    <property type="entry name" value="Nucleotide-diphossugar_trans"/>
</dbReference>
<dbReference type="Proteomes" id="UP000004095">
    <property type="component" value="Unassembled WGS sequence"/>
</dbReference>
<dbReference type="InterPro" id="IPR004528">
    <property type="entry name" value="KdsB"/>
</dbReference>
<keyword evidence="5" id="KW-1185">Reference proteome</keyword>